<dbReference type="SUPFAM" id="SSF56784">
    <property type="entry name" value="HAD-like"/>
    <property type="match status" value="1"/>
</dbReference>
<dbReference type="CDD" id="cd16416">
    <property type="entry name" value="HAD_BsYqeG-like"/>
    <property type="match status" value="1"/>
</dbReference>
<evidence type="ECO:0000256" key="1">
    <source>
        <dbReference type="ARBA" id="ARBA00022801"/>
    </source>
</evidence>
<dbReference type="InterPro" id="IPR051400">
    <property type="entry name" value="HAD-like_hydrolase"/>
</dbReference>
<dbReference type="PANTHER" id="PTHR46470">
    <property type="entry name" value="N-ACYLNEURAMINATE-9-PHOSPHATASE"/>
    <property type="match status" value="1"/>
</dbReference>
<dbReference type="Pfam" id="PF09419">
    <property type="entry name" value="PGP_phosphatase"/>
    <property type="match status" value="1"/>
</dbReference>
<keyword evidence="2" id="KW-0460">Magnesium</keyword>
<proteinExistence type="predicted"/>
<evidence type="ECO:0000313" key="3">
    <source>
        <dbReference type="EMBL" id="SCM80621.1"/>
    </source>
</evidence>
<evidence type="ECO:0000256" key="2">
    <source>
        <dbReference type="ARBA" id="ARBA00022842"/>
    </source>
</evidence>
<name>A0A212LSY8_9FIRM</name>
<dbReference type="NCBIfam" id="TIGR01662">
    <property type="entry name" value="HAD-SF-IIIA"/>
    <property type="match status" value="1"/>
</dbReference>
<gene>
    <name evidence="3" type="ORF">KL86SPO_30799</name>
</gene>
<dbReference type="InterPro" id="IPR023214">
    <property type="entry name" value="HAD_sf"/>
</dbReference>
<dbReference type="InterPro" id="IPR027706">
    <property type="entry name" value="PGP_Pase"/>
</dbReference>
<dbReference type="RefSeq" id="WP_288183925.1">
    <property type="nucleotide sequence ID" value="NZ_LT608335.1"/>
</dbReference>
<dbReference type="InterPro" id="IPR010021">
    <property type="entry name" value="PGPP1/Gep4"/>
</dbReference>
<keyword evidence="1" id="KW-0378">Hydrolase</keyword>
<sequence>MLKLLAPCLVVDTLYDINLEKLKKQGIRGIVFDLDNTIIPWNSSEICPEVLGWLTDLVNRDFKLCLVSNNGNRRVRQIAAQCEVPFVARALKPSRTGFRQAARVMELSPASIAVVGDQLFTDILGGNRLGMFTIWVKPLAAQEFIGTKFTRQLEKLAVRLLKSAGHLS</sequence>
<dbReference type="InterPro" id="IPR036412">
    <property type="entry name" value="HAD-like_sf"/>
</dbReference>
<accession>A0A212LSY8</accession>
<dbReference type="GO" id="GO:0008962">
    <property type="term" value="F:phosphatidylglycerophosphatase activity"/>
    <property type="evidence" value="ECO:0007669"/>
    <property type="project" value="InterPro"/>
</dbReference>
<protein>
    <recommendedName>
        <fullName evidence="4">YqeG family HAD IIIA-type phosphatase</fullName>
    </recommendedName>
</protein>
<dbReference type="NCBIfam" id="TIGR01668">
    <property type="entry name" value="YqeG_hyp_ppase"/>
    <property type="match status" value="1"/>
</dbReference>
<dbReference type="AlphaFoldDB" id="A0A212LSY8"/>
<reference evidence="3" key="1">
    <citation type="submission" date="2016-08" db="EMBL/GenBank/DDBJ databases">
        <authorList>
            <person name="Seilhamer J.J."/>
        </authorList>
    </citation>
    <scope>NUCLEOTIDE SEQUENCE</scope>
    <source>
        <strain evidence="3">86</strain>
    </source>
</reference>
<dbReference type="EMBL" id="FMJE01000003">
    <property type="protein sequence ID" value="SCM80621.1"/>
    <property type="molecule type" value="Genomic_DNA"/>
</dbReference>
<organism evidence="3">
    <name type="scientific">uncultured Sporomusa sp</name>
    <dbReference type="NCBI Taxonomy" id="307249"/>
    <lineage>
        <taxon>Bacteria</taxon>
        <taxon>Bacillati</taxon>
        <taxon>Bacillota</taxon>
        <taxon>Negativicutes</taxon>
        <taxon>Selenomonadales</taxon>
        <taxon>Sporomusaceae</taxon>
        <taxon>Sporomusa</taxon>
        <taxon>environmental samples</taxon>
    </lineage>
</organism>
<evidence type="ECO:0008006" key="4">
    <source>
        <dbReference type="Google" id="ProtNLM"/>
    </source>
</evidence>
<dbReference type="Gene3D" id="3.40.50.1000">
    <property type="entry name" value="HAD superfamily/HAD-like"/>
    <property type="match status" value="1"/>
</dbReference>
<dbReference type="InterPro" id="IPR006549">
    <property type="entry name" value="HAD-SF_hydro_IIIA"/>
</dbReference>